<gene>
    <name evidence="3" type="ORF">SEMRO_773_G200510.1</name>
</gene>
<dbReference type="PRINTS" id="PR00180">
    <property type="entry name" value="CRETINALDHBP"/>
</dbReference>
<comment type="caution">
    <text evidence="3">The sequence shown here is derived from an EMBL/GenBank/DDBJ whole genome shotgun (WGS) entry which is preliminary data.</text>
</comment>
<dbReference type="PANTHER" id="PTHR10174:SF208">
    <property type="entry name" value="CRAL-TRIO DOMAIN-CONTAINING PROTEIN DDB_G0278031"/>
    <property type="match status" value="1"/>
</dbReference>
<proteinExistence type="predicted"/>
<dbReference type="PANTHER" id="PTHR10174">
    <property type="entry name" value="ALPHA-TOCOPHEROL TRANSFER PROTEIN-RELATED"/>
    <property type="match status" value="1"/>
</dbReference>
<dbReference type="SUPFAM" id="SSF52087">
    <property type="entry name" value="CRAL/TRIO domain"/>
    <property type="match status" value="1"/>
</dbReference>
<sequence>MSMDLTEQETEWAHAIKEALASKDSELANKITDFEYAHHAIIAKEKVDRALKRIQRLDTFRQEHDIPPATEIHAEDALQMIQRFSAICPGIYMAFGKHSTINSTSTEGDGDAKEESHYVSTWDYSAFLPVNIATPEDWKTCVASFYYLLDACHPDITAMRNGLVMLTEAQGLGWKNFSLEMEKRAAHLYQDAYPVRYQAMIMLHPPKIFEAMYALVKPFLNKKIKDCIQLSGNLEQVQAKFTKEVLPTTMGGTQTQEDMEQAMLEALKTRYANMASFKLPEKGHKGPAPLVPTTNEYEDEVET</sequence>
<organism evidence="3 4">
    <name type="scientific">Seminavis robusta</name>
    <dbReference type="NCBI Taxonomy" id="568900"/>
    <lineage>
        <taxon>Eukaryota</taxon>
        <taxon>Sar</taxon>
        <taxon>Stramenopiles</taxon>
        <taxon>Ochrophyta</taxon>
        <taxon>Bacillariophyta</taxon>
        <taxon>Bacillariophyceae</taxon>
        <taxon>Bacillariophycidae</taxon>
        <taxon>Naviculales</taxon>
        <taxon>Naviculaceae</taxon>
        <taxon>Seminavis</taxon>
    </lineage>
</organism>
<feature type="domain" description="CRAL-TRIO" evidence="2">
    <location>
        <begin position="155"/>
        <end position="258"/>
    </location>
</feature>
<dbReference type="InterPro" id="IPR001251">
    <property type="entry name" value="CRAL-TRIO_dom"/>
</dbReference>
<evidence type="ECO:0000313" key="4">
    <source>
        <dbReference type="Proteomes" id="UP001153069"/>
    </source>
</evidence>
<accession>A0A9N8ED81</accession>
<protein>
    <submittedName>
        <fullName evidence="3">Tocopherol transfer protein-like</fullName>
    </submittedName>
</protein>
<dbReference type="InterPro" id="IPR036865">
    <property type="entry name" value="CRAL-TRIO_dom_sf"/>
</dbReference>
<dbReference type="EMBL" id="CAICTM010000772">
    <property type="protein sequence ID" value="CAB9516304.1"/>
    <property type="molecule type" value="Genomic_DNA"/>
</dbReference>
<dbReference type="OrthoDB" id="6682367at2759"/>
<evidence type="ECO:0000313" key="3">
    <source>
        <dbReference type="EMBL" id="CAB9516304.1"/>
    </source>
</evidence>
<dbReference type="CDD" id="cd00170">
    <property type="entry name" value="SEC14"/>
    <property type="match status" value="1"/>
</dbReference>
<name>A0A9N8ED81_9STRA</name>
<keyword evidence="4" id="KW-1185">Reference proteome</keyword>
<reference evidence="3" key="1">
    <citation type="submission" date="2020-06" db="EMBL/GenBank/DDBJ databases">
        <authorList>
            <consortium name="Plant Systems Biology data submission"/>
        </authorList>
    </citation>
    <scope>NUCLEOTIDE SEQUENCE</scope>
    <source>
        <strain evidence="3">D6</strain>
    </source>
</reference>
<dbReference type="PROSITE" id="PS50191">
    <property type="entry name" value="CRAL_TRIO"/>
    <property type="match status" value="1"/>
</dbReference>
<evidence type="ECO:0000256" key="1">
    <source>
        <dbReference type="SAM" id="MobiDB-lite"/>
    </source>
</evidence>
<dbReference type="AlphaFoldDB" id="A0A9N8ED81"/>
<dbReference type="Pfam" id="PF00650">
    <property type="entry name" value="CRAL_TRIO"/>
    <property type="match status" value="1"/>
</dbReference>
<dbReference type="GO" id="GO:0016020">
    <property type="term" value="C:membrane"/>
    <property type="evidence" value="ECO:0007669"/>
    <property type="project" value="TreeGrafter"/>
</dbReference>
<dbReference type="GO" id="GO:1902936">
    <property type="term" value="F:phosphatidylinositol bisphosphate binding"/>
    <property type="evidence" value="ECO:0007669"/>
    <property type="project" value="TreeGrafter"/>
</dbReference>
<dbReference type="Proteomes" id="UP001153069">
    <property type="component" value="Unassembled WGS sequence"/>
</dbReference>
<evidence type="ECO:0000259" key="2">
    <source>
        <dbReference type="PROSITE" id="PS50191"/>
    </source>
</evidence>
<dbReference type="Gene3D" id="3.40.525.10">
    <property type="entry name" value="CRAL-TRIO lipid binding domain"/>
    <property type="match status" value="1"/>
</dbReference>
<feature type="region of interest" description="Disordered" evidence="1">
    <location>
        <begin position="282"/>
        <end position="303"/>
    </location>
</feature>